<protein>
    <submittedName>
        <fullName evidence="1">Uncharacterized protein</fullName>
    </submittedName>
</protein>
<keyword evidence="2" id="KW-1185">Reference proteome</keyword>
<accession>A0A4Z0Z8A1</accession>
<dbReference type="OrthoDB" id="4651086at2759"/>
<gene>
    <name evidence="1" type="ORF">E0Z10_g1634</name>
</gene>
<reference evidence="1 2" key="1">
    <citation type="submission" date="2019-03" db="EMBL/GenBank/DDBJ databases">
        <title>Draft genome sequence of Xylaria hypoxylon DSM 108379, a ubiquitous saprotrophic-parasitic fungi on hardwood.</title>
        <authorList>
            <person name="Buettner E."/>
            <person name="Leonhardt S."/>
            <person name="Gebauer A.M."/>
            <person name="Liers C."/>
            <person name="Hofrichter M."/>
            <person name="Kellner H."/>
        </authorList>
    </citation>
    <scope>NUCLEOTIDE SEQUENCE [LARGE SCALE GENOMIC DNA]</scope>
    <source>
        <strain evidence="1 2">DSM 108379</strain>
    </source>
</reference>
<comment type="caution">
    <text evidence="1">The sequence shown here is derived from an EMBL/GenBank/DDBJ whole genome shotgun (WGS) entry which is preliminary data.</text>
</comment>
<dbReference type="Proteomes" id="UP000297716">
    <property type="component" value="Unassembled WGS sequence"/>
</dbReference>
<dbReference type="AlphaFoldDB" id="A0A4Z0Z8A1"/>
<sequence length="202" mass="23305">MKLSQFSLAITVIPSTVADFWIVYQRRHAQIGRVEFTSYGTSFVRDPPYWTCETDAFSHRIFPDQRDARGYNYGVQFEPWSPRAGPLWHDPLLIITMNLYPTTLGLQTVSHDADYSMKNVDNETSGQCHLNRTYILDLDCWFDHPDPRVVEFHVSINGSSMFFCESDIEMDDDGYSWDPLLQGRNIPLLPPNIPIIPPKSQD</sequence>
<evidence type="ECO:0000313" key="1">
    <source>
        <dbReference type="EMBL" id="TGJ87153.1"/>
    </source>
</evidence>
<proteinExistence type="predicted"/>
<name>A0A4Z0Z8A1_9PEZI</name>
<dbReference type="EMBL" id="SKBN01000017">
    <property type="protein sequence ID" value="TGJ87153.1"/>
    <property type="molecule type" value="Genomic_DNA"/>
</dbReference>
<organism evidence="1 2">
    <name type="scientific">Xylaria hypoxylon</name>
    <dbReference type="NCBI Taxonomy" id="37992"/>
    <lineage>
        <taxon>Eukaryota</taxon>
        <taxon>Fungi</taxon>
        <taxon>Dikarya</taxon>
        <taxon>Ascomycota</taxon>
        <taxon>Pezizomycotina</taxon>
        <taxon>Sordariomycetes</taxon>
        <taxon>Xylariomycetidae</taxon>
        <taxon>Xylariales</taxon>
        <taxon>Xylariaceae</taxon>
        <taxon>Xylaria</taxon>
    </lineage>
</organism>
<evidence type="ECO:0000313" key="2">
    <source>
        <dbReference type="Proteomes" id="UP000297716"/>
    </source>
</evidence>